<proteinExistence type="predicted"/>
<evidence type="ECO:0000256" key="1">
    <source>
        <dbReference type="SAM" id="Phobius"/>
    </source>
</evidence>
<dbReference type="AlphaFoldDB" id="A0A6A0A7H9"/>
<dbReference type="InterPro" id="IPR056442">
    <property type="entry name" value="GINT1_N"/>
</dbReference>
<organism evidence="3 4">
    <name type="scientific">Haematococcus lacustris</name>
    <name type="common">Green alga</name>
    <name type="synonym">Haematococcus pluvialis</name>
    <dbReference type="NCBI Taxonomy" id="44745"/>
    <lineage>
        <taxon>Eukaryota</taxon>
        <taxon>Viridiplantae</taxon>
        <taxon>Chlorophyta</taxon>
        <taxon>core chlorophytes</taxon>
        <taxon>Chlorophyceae</taxon>
        <taxon>CS clade</taxon>
        <taxon>Chlamydomonadales</taxon>
        <taxon>Haematococcaceae</taxon>
        <taxon>Haematococcus</taxon>
    </lineage>
</organism>
<feature type="non-terminal residue" evidence="3">
    <location>
        <position position="1"/>
    </location>
</feature>
<comment type="caution">
    <text evidence="3">The sequence shown here is derived from an EMBL/GenBank/DDBJ whole genome shotgun (WGS) entry which is preliminary data.</text>
</comment>
<keyword evidence="1" id="KW-0472">Membrane</keyword>
<reference evidence="3 4" key="1">
    <citation type="submission" date="2020-02" db="EMBL/GenBank/DDBJ databases">
        <title>Draft genome sequence of Haematococcus lacustris strain NIES-144.</title>
        <authorList>
            <person name="Morimoto D."/>
            <person name="Nakagawa S."/>
            <person name="Yoshida T."/>
            <person name="Sawayama S."/>
        </authorList>
    </citation>
    <scope>NUCLEOTIDE SEQUENCE [LARGE SCALE GENOMIC DNA]</scope>
    <source>
        <strain evidence="3 4">NIES-144</strain>
    </source>
</reference>
<dbReference type="Pfam" id="PF24793">
    <property type="entry name" value="GINT1_N"/>
    <property type="match status" value="1"/>
</dbReference>
<keyword evidence="1" id="KW-1133">Transmembrane helix</keyword>
<sequence>MNKKLRILQRVALGLLWTACIYATLELLVSASHWALDSGSQHAGICTKDDEGQWAIGIYKGPSPFSLRPPERWPRPQADTAAAWPVANPVYSCAHVTDVPSSFVADPFLWPAEDGQLFMFYETKSVHNMQ</sequence>
<name>A0A6A0A7H9_HAELA</name>
<feature type="transmembrane region" description="Helical" evidence="1">
    <location>
        <begin position="12"/>
        <end position="36"/>
    </location>
</feature>
<evidence type="ECO:0000259" key="2">
    <source>
        <dbReference type="Pfam" id="PF24793"/>
    </source>
</evidence>
<evidence type="ECO:0000313" key="4">
    <source>
        <dbReference type="Proteomes" id="UP000485058"/>
    </source>
</evidence>
<keyword evidence="4" id="KW-1185">Reference proteome</keyword>
<dbReference type="EMBL" id="BLLF01003899">
    <property type="protein sequence ID" value="GFH28486.1"/>
    <property type="molecule type" value="Genomic_DNA"/>
</dbReference>
<feature type="non-terminal residue" evidence="3">
    <location>
        <position position="130"/>
    </location>
</feature>
<gene>
    <name evidence="3" type="ORF">HaLaN_26987</name>
</gene>
<protein>
    <submittedName>
        <fullName evidence="3">Glyco_transf_64 domain-containing protein</fullName>
    </submittedName>
</protein>
<keyword evidence="1" id="KW-0812">Transmembrane</keyword>
<feature type="domain" description="Glucosamine inositolphosphorylceramide transferase 1 N-terminal" evidence="2">
    <location>
        <begin position="46"/>
        <end position="130"/>
    </location>
</feature>
<evidence type="ECO:0000313" key="3">
    <source>
        <dbReference type="EMBL" id="GFH28486.1"/>
    </source>
</evidence>
<dbReference type="Proteomes" id="UP000485058">
    <property type="component" value="Unassembled WGS sequence"/>
</dbReference>
<accession>A0A6A0A7H9</accession>